<keyword evidence="3" id="KW-0560">Oxidoreductase</keyword>
<dbReference type="PANTHER" id="PTHR24286:SF12">
    <property type="entry name" value="CYTOCHROME P450 FAMILY PROTEIN, EXPRESSED"/>
    <property type="match status" value="1"/>
</dbReference>
<evidence type="ECO:0000256" key="2">
    <source>
        <dbReference type="ARBA" id="ARBA00023004"/>
    </source>
</evidence>
<dbReference type="EMBL" id="CM007647">
    <property type="protein sequence ID" value="ONL96753.1"/>
    <property type="molecule type" value="Genomic_DNA"/>
</dbReference>
<dbReference type="SUPFAM" id="SSF48264">
    <property type="entry name" value="Cytochrome P450"/>
    <property type="match status" value="1"/>
</dbReference>
<comment type="similarity">
    <text evidence="3">Belongs to the cytochrome P450 family.</text>
</comment>
<gene>
    <name evidence="4" type="ORF">ZEAMMB73_Zm00001d028694</name>
</gene>
<dbReference type="InParanoid" id="A0A1D6JYN0"/>
<dbReference type="GO" id="GO:0016705">
    <property type="term" value="F:oxidoreductase activity, acting on paired donors, with incorporation or reduction of molecular oxygen"/>
    <property type="evidence" value="ECO:0007669"/>
    <property type="project" value="InterPro"/>
</dbReference>
<accession>A0A1D6JYN0</accession>
<keyword evidence="3" id="KW-0349">Heme</keyword>
<dbReference type="InterPro" id="IPR017972">
    <property type="entry name" value="Cyt_P450_CS"/>
</dbReference>
<dbReference type="Gene3D" id="1.10.630.10">
    <property type="entry name" value="Cytochrome P450"/>
    <property type="match status" value="2"/>
</dbReference>
<keyword evidence="3" id="KW-0503">Monooxygenase</keyword>
<dbReference type="SMR" id="A0A1D6JYN0"/>
<evidence type="ECO:0000256" key="3">
    <source>
        <dbReference type="RuleBase" id="RU000461"/>
    </source>
</evidence>
<proteinExistence type="inferred from homology"/>
<dbReference type="GO" id="GO:0020037">
    <property type="term" value="F:heme binding"/>
    <property type="evidence" value="ECO:0007669"/>
    <property type="project" value="InterPro"/>
</dbReference>
<dbReference type="Pfam" id="PF00067">
    <property type="entry name" value="p450"/>
    <property type="match status" value="2"/>
</dbReference>
<evidence type="ECO:0000256" key="1">
    <source>
        <dbReference type="ARBA" id="ARBA00022723"/>
    </source>
</evidence>
<dbReference type="STRING" id="4577.A0A1D6JYN0"/>
<evidence type="ECO:0000313" key="4">
    <source>
        <dbReference type="EMBL" id="ONL96753.1"/>
    </source>
</evidence>
<dbReference type="eggNOG" id="KOG0157">
    <property type="taxonomic scope" value="Eukaryota"/>
</dbReference>
<sequence length="420" mass="46571">MWMHAQVMAADWAWWIGLLLGAVPLLVLAVWHSNDAGHCAAFALKRWRHHRGATRPRLPPGHMGLPFVGESLWLLWYYKFARRPGPGPDGFVDARRRRYYGGAARAGDVGVYRTHLFGSPTVLVCSPAANKFVLNSSQDGAFGIRWPAPELVGLSCLVNVEGRQHARLRGFVLAAINRPASLRAIAEVVQPRVVAALRSWADAKGTVSAATEIKKVTFENICKMFASMDPSPVTDMMDGWEEVQRRRRRREGTVDDATSRDLMSGLMEMEDEQGKKLCDDEVVDNIVSLIVAGYESTSNAMMWAVYHLAKSPHALHKLREENSVVSRDNKNGGFITLDDIPTMKYTAKKPPKPGTYQVFGGGPRVCAGNMLARLQLSIMLHHLAVGYKWELLNPDAEVTYLPHSKPVDGAAMSFSRLDSV</sequence>
<dbReference type="ExpressionAtlas" id="A0A1D6JYN0">
    <property type="expression patterns" value="baseline and differential"/>
</dbReference>
<dbReference type="GO" id="GO:0004497">
    <property type="term" value="F:monooxygenase activity"/>
    <property type="evidence" value="ECO:0007669"/>
    <property type="project" value="UniProtKB-KW"/>
</dbReference>
<dbReference type="FunCoup" id="A0A1D6JYN0">
    <property type="interactions" value="358"/>
</dbReference>
<dbReference type="PRINTS" id="PR00385">
    <property type="entry name" value="P450"/>
</dbReference>
<dbReference type="PROSITE" id="PS00086">
    <property type="entry name" value="CYTOCHROME_P450"/>
    <property type="match status" value="1"/>
</dbReference>
<dbReference type="AlphaFoldDB" id="A0A1D6JYN0"/>
<dbReference type="InterPro" id="IPR001128">
    <property type="entry name" value="Cyt_P450"/>
</dbReference>
<reference evidence="4" key="1">
    <citation type="submission" date="2015-12" db="EMBL/GenBank/DDBJ databases">
        <title>Update maize B73 reference genome by single molecule sequencing technologies.</title>
        <authorList>
            <consortium name="Maize Genome Sequencing Project"/>
            <person name="Ware D."/>
        </authorList>
    </citation>
    <scope>NUCLEOTIDE SEQUENCE [LARGE SCALE GENOMIC DNA]</scope>
    <source>
        <tissue evidence="4">Seedling</tissue>
    </source>
</reference>
<dbReference type="InterPro" id="IPR036396">
    <property type="entry name" value="Cyt_P450_sf"/>
</dbReference>
<name>A0A1D6JYN0_MAIZE</name>
<dbReference type="OMA" id="MQITDDE"/>
<organism evidence="4">
    <name type="scientific">Zea mays</name>
    <name type="common">Maize</name>
    <dbReference type="NCBI Taxonomy" id="4577"/>
    <lineage>
        <taxon>Eukaryota</taxon>
        <taxon>Viridiplantae</taxon>
        <taxon>Streptophyta</taxon>
        <taxon>Embryophyta</taxon>
        <taxon>Tracheophyta</taxon>
        <taxon>Spermatophyta</taxon>
        <taxon>Magnoliopsida</taxon>
        <taxon>Liliopsida</taxon>
        <taxon>Poales</taxon>
        <taxon>Poaceae</taxon>
        <taxon>PACMAD clade</taxon>
        <taxon>Panicoideae</taxon>
        <taxon>Andropogonodae</taxon>
        <taxon>Andropogoneae</taxon>
        <taxon>Tripsacinae</taxon>
        <taxon>Zea</taxon>
    </lineage>
</organism>
<dbReference type="GO" id="GO:0005506">
    <property type="term" value="F:iron ion binding"/>
    <property type="evidence" value="ECO:0007669"/>
    <property type="project" value="InterPro"/>
</dbReference>
<dbReference type="PANTHER" id="PTHR24286">
    <property type="entry name" value="CYTOCHROME P450 26"/>
    <property type="match status" value="1"/>
</dbReference>
<protein>
    <submittedName>
        <fullName evidence="4">Ent-kaurenoic acid oxidase 1</fullName>
    </submittedName>
</protein>
<keyword evidence="1 3" id="KW-0479">Metal-binding</keyword>
<keyword evidence="2 3" id="KW-0408">Iron</keyword>